<name>A0A6N2R8G7_BACOV</name>
<dbReference type="InterPro" id="IPR027417">
    <property type="entry name" value="P-loop_NTPase"/>
</dbReference>
<feature type="domain" description="SF4 helicase" evidence="2">
    <location>
        <begin position="28"/>
        <end position="98"/>
    </location>
</feature>
<dbReference type="SUPFAM" id="SSF52540">
    <property type="entry name" value="P-loop containing nucleoside triphosphate hydrolases"/>
    <property type="match status" value="1"/>
</dbReference>
<evidence type="ECO:0000313" key="5">
    <source>
        <dbReference type="EMBL" id="VYS77066.1"/>
    </source>
</evidence>
<dbReference type="PANTHER" id="PTHR30153:SF2">
    <property type="entry name" value="REPLICATIVE DNA HELICASE"/>
    <property type="match status" value="1"/>
</dbReference>
<keyword evidence="5" id="KW-0378">Hydrolase</keyword>
<dbReference type="GO" id="GO:0005829">
    <property type="term" value="C:cytosol"/>
    <property type="evidence" value="ECO:0007669"/>
    <property type="project" value="TreeGrafter"/>
</dbReference>
<dbReference type="Proteomes" id="UP001214017">
    <property type="component" value="Unassembled WGS sequence"/>
</dbReference>
<dbReference type="GO" id="GO:0016787">
    <property type="term" value="F:hydrolase activity"/>
    <property type="evidence" value="ECO:0007669"/>
    <property type="project" value="UniProtKB-KW"/>
</dbReference>
<organism evidence="5">
    <name type="scientific">Bacteroides ovatus</name>
    <dbReference type="NCBI Taxonomy" id="28116"/>
    <lineage>
        <taxon>Bacteria</taxon>
        <taxon>Pseudomonadati</taxon>
        <taxon>Bacteroidota</taxon>
        <taxon>Bacteroidia</taxon>
        <taxon>Bacteroidales</taxon>
        <taxon>Bacteroidaceae</taxon>
        <taxon>Bacteroides</taxon>
    </lineage>
</organism>
<dbReference type="InterPro" id="IPR007694">
    <property type="entry name" value="DNA_helicase_DnaB-like_C"/>
</dbReference>
<reference evidence="5" key="1">
    <citation type="submission" date="2019-11" db="EMBL/GenBank/DDBJ databases">
        <authorList>
            <person name="Feng L."/>
        </authorList>
    </citation>
    <scope>NUCLEOTIDE SEQUENCE</scope>
    <source>
        <strain evidence="5">BovatusLFYP28</strain>
    </source>
</reference>
<dbReference type="GO" id="GO:0003678">
    <property type="term" value="F:DNA helicase activity"/>
    <property type="evidence" value="ECO:0007669"/>
    <property type="project" value="UniProtKB-EC"/>
</dbReference>
<keyword evidence="1" id="KW-1133">Transmembrane helix</keyword>
<feature type="transmembrane region" description="Helical" evidence="1">
    <location>
        <begin position="79"/>
        <end position="96"/>
    </location>
</feature>
<evidence type="ECO:0000313" key="4">
    <source>
        <dbReference type="EMBL" id="MDC7959867.1"/>
    </source>
</evidence>
<accession>A0A6N2R8G7</accession>
<protein>
    <submittedName>
        <fullName evidence="3">DnaB-like helicase C-terminal domain-containing protein</fullName>
    </submittedName>
    <submittedName>
        <fullName evidence="5">Replicative DNA helicase</fullName>
        <ecNumber evidence="5">3.6.4.12</ecNumber>
    </submittedName>
</protein>
<dbReference type="PANTHER" id="PTHR30153">
    <property type="entry name" value="REPLICATIVE DNA HELICASE DNAB"/>
    <property type="match status" value="1"/>
</dbReference>
<sequence>MWYCRTSPFHVTTHRGHYKLIEARMASNKNSATGLTTGFADLDRVTCGWQPGEEIVIAARPAVGKTAFALHLARTAASAGYHIAVYIFTYTIFFLMNN</sequence>
<keyword evidence="5" id="KW-0547">Nucleotide-binding</keyword>
<dbReference type="GO" id="GO:0006260">
    <property type="term" value="P:DNA replication"/>
    <property type="evidence" value="ECO:0007669"/>
    <property type="project" value="InterPro"/>
</dbReference>
<keyword evidence="1" id="KW-0812">Transmembrane</keyword>
<gene>
    <name evidence="5" type="primary">dnaC_3</name>
    <name evidence="5" type="ORF">BOLFYP28_05502</name>
    <name evidence="3" type="ORF">PO240_04950</name>
    <name evidence="4" type="ORF">PQ628_16810</name>
</gene>
<dbReference type="Gene3D" id="3.40.50.300">
    <property type="entry name" value="P-loop containing nucleotide triphosphate hydrolases"/>
    <property type="match status" value="1"/>
</dbReference>
<evidence type="ECO:0000313" key="3">
    <source>
        <dbReference type="EMBL" id="MDC2407213.1"/>
    </source>
</evidence>
<dbReference type="AlphaFoldDB" id="A0A6N2R8G7"/>
<evidence type="ECO:0000259" key="2">
    <source>
        <dbReference type="PROSITE" id="PS51199"/>
    </source>
</evidence>
<proteinExistence type="predicted"/>
<dbReference type="GeneID" id="29454074"/>
<dbReference type="EC" id="3.6.4.12" evidence="5"/>
<keyword evidence="5" id="KW-0347">Helicase</keyword>
<dbReference type="Proteomes" id="UP001215078">
    <property type="component" value="Unassembled WGS sequence"/>
</dbReference>
<dbReference type="EMBL" id="JAQNWR010000002">
    <property type="protein sequence ID" value="MDC2407213.1"/>
    <property type="molecule type" value="Genomic_DNA"/>
</dbReference>
<dbReference type="PROSITE" id="PS51199">
    <property type="entry name" value="SF4_HELICASE"/>
    <property type="match status" value="1"/>
</dbReference>
<reference evidence="3" key="2">
    <citation type="submission" date="2022-10" db="EMBL/GenBank/DDBJ databases">
        <title>Human gut microbiome strain richness.</title>
        <authorList>
            <person name="Chen-Liaw A."/>
        </authorList>
    </citation>
    <scope>NUCLEOTIDE SEQUENCE</scope>
    <source>
        <strain evidence="3">F7_m1001271B151109d0_201107</strain>
        <strain evidence="4">RTP21484st1_H8_RTP21484_190118</strain>
    </source>
</reference>
<dbReference type="RefSeq" id="WP_004318548.1">
    <property type="nucleotide sequence ID" value="NZ_BAABYJ010000001.1"/>
</dbReference>
<keyword evidence="5" id="KW-0067">ATP-binding</keyword>
<evidence type="ECO:0000256" key="1">
    <source>
        <dbReference type="SAM" id="Phobius"/>
    </source>
</evidence>
<dbReference type="GO" id="GO:0005524">
    <property type="term" value="F:ATP binding"/>
    <property type="evidence" value="ECO:0007669"/>
    <property type="project" value="InterPro"/>
</dbReference>
<dbReference type="KEGG" id="boa:Bovatus_00543"/>
<dbReference type="EMBL" id="JAQQPO010000020">
    <property type="protein sequence ID" value="MDC7959867.1"/>
    <property type="molecule type" value="Genomic_DNA"/>
</dbReference>
<dbReference type="Pfam" id="PF03796">
    <property type="entry name" value="DnaB_C"/>
    <property type="match status" value="1"/>
</dbReference>
<keyword evidence="1" id="KW-0472">Membrane</keyword>
<dbReference type="EMBL" id="CACRTD010000003">
    <property type="protein sequence ID" value="VYS77066.1"/>
    <property type="molecule type" value="Genomic_DNA"/>
</dbReference>